<comment type="caution">
    <text evidence="2">The sequence shown here is derived from an EMBL/GenBank/DDBJ whole genome shotgun (WGS) entry which is preliminary data.</text>
</comment>
<evidence type="ECO:0000313" key="2">
    <source>
        <dbReference type="EMBL" id="MDQ0894335.1"/>
    </source>
</evidence>
<feature type="region of interest" description="Disordered" evidence="1">
    <location>
        <begin position="114"/>
        <end position="142"/>
    </location>
</feature>
<accession>A0ABU0R8C4</accession>
<evidence type="ECO:0000313" key="3">
    <source>
        <dbReference type="Proteomes" id="UP001239083"/>
    </source>
</evidence>
<proteinExistence type="predicted"/>
<reference evidence="2 3" key="1">
    <citation type="submission" date="2023-07" db="EMBL/GenBank/DDBJ databases">
        <title>Comparative genomics of wheat-associated soil bacteria to identify genetic determinants of phenazine resistance.</title>
        <authorList>
            <person name="Mouncey N."/>
        </authorList>
    </citation>
    <scope>NUCLEOTIDE SEQUENCE [LARGE SCALE GENOMIC DNA]</scope>
    <source>
        <strain evidence="2 3">V3I3</strain>
    </source>
</reference>
<evidence type="ECO:0000256" key="1">
    <source>
        <dbReference type="SAM" id="MobiDB-lite"/>
    </source>
</evidence>
<protein>
    <submittedName>
        <fullName evidence="2">Uncharacterized protein</fullName>
    </submittedName>
</protein>
<organism evidence="2 3">
    <name type="scientific">Agromyces ramosus</name>
    <dbReference type="NCBI Taxonomy" id="33879"/>
    <lineage>
        <taxon>Bacteria</taxon>
        <taxon>Bacillati</taxon>
        <taxon>Actinomycetota</taxon>
        <taxon>Actinomycetes</taxon>
        <taxon>Micrococcales</taxon>
        <taxon>Microbacteriaceae</taxon>
        <taxon>Agromyces</taxon>
    </lineage>
</organism>
<feature type="compositionally biased region" description="Polar residues" evidence="1">
    <location>
        <begin position="118"/>
        <end position="127"/>
    </location>
</feature>
<keyword evidence="3" id="KW-1185">Reference proteome</keyword>
<gene>
    <name evidence="2" type="ORF">QFZ26_001890</name>
</gene>
<name>A0ABU0R8C4_9MICO</name>
<dbReference type="EMBL" id="JAUSYY010000001">
    <property type="protein sequence ID" value="MDQ0894335.1"/>
    <property type="molecule type" value="Genomic_DNA"/>
</dbReference>
<dbReference type="Proteomes" id="UP001239083">
    <property type="component" value="Unassembled WGS sequence"/>
</dbReference>
<sequence>MPTPGAVISGFSTWVPATGPRLEKSAVVSSRSTAPTVSAAGAHPGVDTVLSAGPSLPAAITKRLSLVSESDWVAMAIGSTHPSTGPVLPRLMDTTSAPCATAHSMPAMIPEVDPEPPSVSTLPTSRSARGATPWFAPSLARPDPPTVDATCVPWPLPSFHDPNPVKSSPAMMRP</sequence>